<gene>
    <name evidence="1" type="ORF">V6N11_079300</name>
</gene>
<evidence type="ECO:0000313" key="1">
    <source>
        <dbReference type="EMBL" id="KAK9016807.1"/>
    </source>
</evidence>
<dbReference type="EMBL" id="JBBPBN010000020">
    <property type="protein sequence ID" value="KAK9016807.1"/>
    <property type="molecule type" value="Genomic_DNA"/>
</dbReference>
<dbReference type="Proteomes" id="UP001396334">
    <property type="component" value="Unassembled WGS sequence"/>
</dbReference>
<comment type="caution">
    <text evidence="1">The sequence shown here is derived from an EMBL/GenBank/DDBJ whole genome shotgun (WGS) entry which is preliminary data.</text>
</comment>
<organism evidence="1 2">
    <name type="scientific">Hibiscus sabdariffa</name>
    <name type="common">roselle</name>
    <dbReference type="NCBI Taxonomy" id="183260"/>
    <lineage>
        <taxon>Eukaryota</taxon>
        <taxon>Viridiplantae</taxon>
        <taxon>Streptophyta</taxon>
        <taxon>Embryophyta</taxon>
        <taxon>Tracheophyta</taxon>
        <taxon>Spermatophyta</taxon>
        <taxon>Magnoliopsida</taxon>
        <taxon>eudicotyledons</taxon>
        <taxon>Gunneridae</taxon>
        <taxon>Pentapetalae</taxon>
        <taxon>rosids</taxon>
        <taxon>malvids</taxon>
        <taxon>Malvales</taxon>
        <taxon>Malvaceae</taxon>
        <taxon>Malvoideae</taxon>
        <taxon>Hibiscus</taxon>
    </lineage>
</organism>
<proteinExistence type="predicted"/>
<sequence>MSRSMVDFLRENCRLQIEAGNNSSPRHLQFSKSKFFKNPLIVQISLQNSLLFQGCSDPIEAAIPPADYRIRENAFAKD</sequence>
<keyword evidence="2" id="KW-1185">Reference proteome</keyword>
<name>A0ABR2RVT5_9ROSI</name>
<protein>
    <submittedName>
        <fullName evidence="1">Uncharacterized protein</fullName>
    </submittedName>
</protein>
<accession>A0ABR2RVT5</accession>
<reference evidence="1 2" key="1">
    <citation type="journal article" date="2024" name="G3 (Bethesda)">
        <title>Genome assembly of Hibiscus sabdariffa L. provides insights into metabolisms of medicinal natural products.</title>
        <authorList>
            <person name="Kim T."/>
        </authorList>
    </citation>
    <scope>NUCLEOTIDE SEQUENCE [LARGE SCALE GENOMIC DNA]</scope>
    <source>
        <strain evidence="1">TK-2024</strain>
        <tissue evidence="1">Old leaves</tissue>
    </source>
</reference>
<evidence type="ECO:0000313" key="2">
    <source>
        <dbReference type="Proteomes" id="UP001396334"/>
    </source>
</evidence>